<keyword evidence="5 8" id="KW-0408">Iron</keyword>
<dbReference type="GO" id="GO:0005506">
    <property type="term" value="F:iron ion binding"/>
    <property type="evidence" value="ECO:0007669"/>
    <property type="project" value="UniProtKB-UniRule"/>
</dbReference>
<comment type="caution">
    <text evidence="9">The sequence shown here is derived from an EMBL/GenBank/DDBJ whole genome shotgun (WGS) entry which is preliminary data.</text>
</comment>
<dbReference type="InterPro" id="IPR051269">
    <property type="entry name" value="Fe-S_cluster_ET"/>
</dbReference>
<dbReference type="PANTHER" id="PTHR36923:SF3">
    <property type="entry name" value="FERREDOXIN"/>
    <property type="match status" value="1"/>
</dbReference>
<dbReference type="SUPFAM" id="SSF54862">
    <property type="entry name" value="4Fe-4S ferredoxins"/>
    <property type="match status" value="1"/>
</dbReference>
<keyword evidence="7" id="KW-0003">3Fe-4S</keyword>
<dbReference type="GO" id="GO:0051538">
    <property type="term" value="F:3 iron, 4 sulfur cluster binding"/>
    <property type="evidence" value="ECO:0007669"/>
    <property type="project" value="UniProtKB-KW"/>
</dbReference>
<protein>
    <recommendedName>
        <fullName evidence="8">Ferredoxin</fullName>
    </recommendedName>
</protein>
<keyword evidence="10" id="KW-1185">Reference proteome</keyword>
<dbReference type="AlphaFoldDB" id="A0A927F3Q0"/>
<dbReference type="PRINTS" id="PR00352">
    <property type="entry name" value="3FE4SFRDOXIN"/>
</dbReference>
<dbReference type="Pfam" id="PF13370">
    <property type="entry name" value="Fer4_13"/>
    <property type="match status" value="1"/>
</dbReference>
<dbReference type="Gene3D" id="3.30.70.20">
    <property type="match status" value="1"/>
</dbReference>
<keyword evidence="6 8" id="KW-0411">Iron-sulfur</keyword>
<keyword evidence="4 8" id="KW-0249">Electron transport</keyword>
<keyword evidence="2 8" id="KW-0813">Transport</keyword>
<dbReference type="Proteomes" id="UP000632289">
    <property type="component" value="Unassembled WGS sequence"/>
</dbReference>
<evidence type="ECO:0000256" key="6">
    <source>
        <dbReference type="ARBA" id="ARBA00023014"/>
    </source>
</evidence>
<accession>A0A927F3Q0</accession>
<evidence type="ECO:0000256" key="4">
    <source>
        <dbReference type="ARBA" id="ARBA00022982"/>
    </source>
</evidence>
<evidence type="ECO:0000256" key="7">
    <source>
        <dbReference type="ARBA" id="ARBA00023291"/>
    </source>
</evidence>
<evidence type="ECO:0000256" key="8">
    <source>
        <dbReference type="RuleBase" id="RU368020"/>
    </source>
</evidence>
<dbReference type="InterPro" id="IPR001080">
    <property type="entry name" value="3Fe4S_ferredoxin"/>
</dbReference>
<evidence type="ECO:0000256" key="3">
    <source>
        <dbReference type="ARBA" id="ARBA00022723"/>
    </source>
</evidence>
<comment type="cofactor">
    <cofactor evidence="1">
        <name>[3Fe-4S] cluster</name>
        <dbReference type="ChEBI" id="CHEBI:21137"/>
    </cofactor>
</comment>
<evidence type="ECO:0000256" key="1">
    <source>
        <dbReference type="ARBA" id="ARBA00001927"/>
    </source>
</evidence>
<gene>
    <name evidence="9" type="ORF">IF129_25890</name>
</gene>
<organism evidence="9 10">
    <name type="scientific">Streptomyces chumphonensis</name>
    <dbReference type="NCBI Taxonomy" id="1214925"/>
    <lineage>
        <taxon>Bacteria</taxon>
        <taxon>Bacillati</taxon>
        <taxon>Actinomycetota</taxon>
        <taxon>Actinomycetes</taxon>
        <taxon>Kitasatosporales</taxon>
        <taxon>Streptomycetaceae</taxon>
        <taxon>Streptomyces</taxon>
    </lineage>
</organism>
<proteinExistence type="predicted"/>
<evidence type="ECO:0000256" key="5">
    <source>
        <dbReference type="ARBA" id="ARBA00023004"/>
    </source>
</evidence>
<name>A0A927F3Q0_9ACTN</name>
<evidence type="ECO:0000313" key="10">
    <source>
        <dbReference type="Proteomes" id="UP000632289"/>
    </source>
</evidence>
<dbReference type="PANTHER" id="PTHR36923">
    <property type="entry name" value="FERREDOXIN"/>
    <property type="match status" value="1"/>
</dbReference>
<comment type="function">
    <text evidence="8">Ferredoxins are iron-sulfur proteins that transfer electrons in a wide variety of metabolic reactions.</text>
</comment>
<dbReference type="EMBL" id="JACXYU010000030">
    <property type="protein sequence ID" value="MBD3934975.1"/>
    <property type="molecule type" value="Genomic_DNA"/>
</dbReference>
<sequence length="65" mass="7039">MRVGVDRERCCSAGMCVLTAPEVFDQDEVDGRVMLLLDPVPAERVAEAREAVSFCPSGALRVVES</sequence>
<keyword evidence="3 8" id="KW-0479">Metal-binding</keyword>
<evidence type="ECO:0000313" key="9">
    <source>
        <dbReference type="EMBL" id="MBD3934975.1"/>
    </source>
</evidence>
<evidence type="ECO:0000256" key="2">
    <source>
        <dbReference type="ARBA" id="ARBA00022448"/>
    </source>
</evidence>
<dbReference type="GO" id="GO:0009055">
    <property type="term" value="F:electron transfer activity"/>
    <property type="evidence" value="ECO:0007669"/>
    <property type="project" value="UniProtKB-UniRule"/>
</dbReference>
<reference evidence="9" key="1">
    <citation type="submission" date="2020-09" db="EMBL/GenBank/DDBJ databases">
        <title>Secondary metabolite and genome analysis of marine Streptomyces chumphonensis KK1-2T.</title>
        <authorList>
            <person name="Phongsopitanun W."/>
            <person name="Kanchanasin P."/>
            <person name="Pittayakhajonwut P."/>
            <person name="Suwanborirux K."/>
            <person name="Tanasupawat S."/>
        </authorList>
    </citation>
    <scope>NUCLEOTIDE SEQUENCE</scope>
    <source>
        <strain evidence="9">KK1-2</strain>
    </source>
</reference>